<comment type="similarity">
    <text evidence="1 3">Belongs to the bacterial ribosomal protein bS6 family.</text>
</comment>
<dbReference type="NCBIfam" id="TIGR00166">
    <property type="entry name" value="S6"/>
    <property type="match status" value="1"/>
</dbReference>
<accession>A0A1F4VKE2</accession>
<keyword evidence="3" id="KW-0687">Ribonucleoprotein</keyword>
<dbReference type="Proteomes" id="UP000177763">
    <property type="component" value="Unassembled WGS sequence"/>
</dbReference>
<dbReference type="GO" id="GO:0003735">
    <property type="term" value="F:structural constituent of ribosome"/>
    <property type="evidence" value="ECO:0007669"/>
    <property type="project" value="InterPro"/>
</dbReference>
<evidence type="ECO:0000256" key="1">
    <source>
        <dbReference type="ARBA" id="ARBA00009512"/>
    </source>
</evidence>
<dbReference type="InterPro" id="IPR014717">
    <property type="entry name" value="Transl_elong_EF1B/ribsomal_bS6"/>
</dbReference>
<protein>
    <recommendedName>
        <fullName evidence="2 3">Small ribosomal subunit protein bS6</fullName>
    </recommendedName>
</protein>
<dbReference type="Gene3D" id="3.30.70.60">
    <property type="match status" value="1"/>
</dbReference>
<dbReference type="GO" id="GO:0006412">
    <property type="term" value="P:translation"/>
    <property type="evidence" value="ECO:0007669"/>
    <property type="project" value="UniProtKB-UniRule"/>
</dbReference>
<dbReference type="CDD" id="cd00473">
    <property type="entry name" value="bS6"/>
    <property type="match status" value="1"/>
</dbReference>
<dbReference type="GO" id="GO:0070181">
    <property type="term" value="F:small ribosomal subunit rRNA binding"/>
    <property type="evidence" value="ECO:0007669"/>
    <property type="project" value="TreeGrafter"/>
</dbReference>
<dbReference type="Pfam" id="PF01250">
    <property type="entry name" value="Ribosomal_S6"/>
    <property type="match status" value="1"/>
</dbReference>
<dbReference type="GO" id="GO:0005737">
    <property type="term" value="C:cytoplasm"/>
    <property type="evidence" value="ECO:0007669"/>
    <property type="project" value="UniProtKB-ARBA"/>
</dbReference>
<evidence type="ECO:0000256" key="3">
    <source>
        <dbReference type="HAMAP-Rule" id="MF_00360"/>
    </source>
</evidence>
<dbReference type="AlphaFoldDB" id="A0A1F4VKE2"/>
<evidence type="ECO:0000313" key="5">
    <source>
        <dbReference type="Proteomes" id="UP000177763"/>
    </source>
</evidence>
<keyword evidence="3" id="KW-0694">RNA-binding</keyword>
<keyword evidence="3 4" id="KW-0689">Ribosomal protein</keyword>
<organism evidence="4 5">
    <name type="scientific">candidate division WWE3 bacterium RIFCSPLOWO2_12_FULL_36_10</name>
    <dbReference type="NCBI Taxonomy" id="1802630"/>
    <lineage>
        <taxon>Bacteria</taxon>
        <taxon>Katanobacteria</taxon>
    </lineage>
</organism>
<evidence type="ECO:0000313" key="4">
    <source>
        <dbReference type="EMBL" id="OGC57594.1"/>
    </source>
</evidence>
<dbReference type="PANTHER" id="PTHR21011">
    <property type="entry name" value="MITOCHONDRIAL 28S RIBOSOMAL PROTEIN S6"/>
    <property type="match status" value="1"/>
</dbReference>
<dbReference type="STRING" id="1802630.A3H26_04000"/>
<dbReference type="HAMAP" id="MF_00360">
    <property type="entry name" value="Ribosomal_bS6"/>
    <property type="match status" value="1"/>
</dbReference>
<dbReference type="PANTHER" id="PTHR21011:SF1">
    <property type="entry name" value="SMALL RIBOSOMAL SUBUNIT PROTEIN BS6M"/>
    <property type="match status" value="1"/>
</dbReference>
<sequence length="93" mass="10755">MKKYELMTITKVNAGEDKAQELSNWVKDLISAGKGKVLNSSFMGKRKFAYKVEKDIDGFYEVFEFEMEPKNMVNFKNKLDLSESLTRYLVTVA</sequence>
<evidence type="ECO:0000256" key="2">
    <source>
        <dbReference type="ARBA" id="ARBA00035294"/>
    </source>
</evidence>
<dbReference type="InterPro" id="IPR020814">
    <property type="entry name" value="Ribosomal_S6_plastid/chlpt"/>
</dbReference>
<proteinExistence type="inferred from homology"/>
<comment type="function">
    <text evidence="3">Binds together with bS18 to 16S ribosomal RNA.</text>
</comment>
<keyword evidence="3" id="KW-0699">rRNA-binding</keyword>
<dbReference type="GO" id="GO:0005840">
    <property type="term" value="C:ribosome"/>
    <property type="evidence" value="ECO:0007669"/>
    <property type="project" value="UniProtKB-KW"/>
</dbReference>
<comment type="caution">
    <text evidence="4">The sequence shown here is derived from an EMBL/GenBank/DDBJ whole genome shotgun (WGS) entry which is preliminary data.</text>
</comment>
<gene>
    <name evidence="3" type="primary">rpsF</name>
    <name evidence="4" type="ORF">A3H26_04000</name>
</gene>
<dbReference type="GO" id="GO:1990904">
    <property type="term" value="C:ribonucleoprotein complex"/>
    <property type="evidence" value="ECO:0007669"/>
    <property type="project" value="UniProtKB-KW"/>
</dbReference>
<reference evidence="4 5" key="1">
    <citation type="journal article" date="2016" name="Nat. Commun.">
        <title>Thousands of microbial genomes shed light on interconnected biogeochemical processes in an aquifer system.</title>
        <authorList>
            <person name="Anantharaman K."/>
            <person name="Brown C.T."/>
            <person name="Hug L.A."/>
            <person name="Sharon I."/>
            <person name="Castelle C.J."/>
            <person name="Probst A.J."/>
            <person name="Thomas B.C."/>
            <person name="Singh A."/>
            <person name="Wilkins M.J."/>
            <person name="Karaoz U."/>
            <person name="Brodie E.L."/>
            <person name="Williams K.H."/>
            <person name="Hubbard S.S."/>
            <person name="Banfield J.F."/>
        </authorList>
    </citation>
    <scope>NUCLEOTIDE SEQUENCE [LARGE SCALE GENOMIC DNA]</scope>
</reference>
<dbReference type="EMBL" id="MEVN01000009">
    <property type="protein sequence ID" value="OGC57594.1"/>
    <property type="molecule type" value="Genomic_DNA"/>
</dbReference>
<dbReference type="InterPro" id="IPR000529">
    <property type="entry name" value="Ribosomal_bS6"/>
</dbReference>
<name>A0A1F4VKE2_UNCKA</name>
<dbReference type="InterPro" id="IPR035980">
    <property type="entry name" value="Ribosomal_bS6_sf"/>
</dbReference>
<dbReference type="SUPFAM" id="SSF54995">
    <property type="entry name" value="Ribosomal protein S6"/>
    <property type="match status" value="1"/>
</dbReference>